<reference evidence="1 2" key="1">
    <citation type="submission" date="2016-09" db="EMBL/GenBank/DDBJ databases">
        <title>Extensive genetic diversity and differential bi-allelic expression allows diatom success in the polar Southern Ocean.</title>
        <authorList>
            <consortium name="DOE Joint Genome Institute"/>
            <person name="Mock T."/>
            <person name="Otillar R.P."/>
            <person name="Strauss J."/>
            <person name="Dupont C."/>
            <person name="Frickenhaus S."/>
            <person name="Maumus F."/>
            <person name="Mcmullan M."/>
            <person name="Sanges R."/>
            <person name="Schmutz J."/>
            <person name="Toseland A."/>
            <person name="Valas R."/>
            <person name="Veluchamy A."/>
            <person name="Ward B.J."/>
            <person name="Allen A."/>
            <person name="Barry K."/>
            <person name="Falciatore A."/>
            <person name="Ferrante M."/>
            <person name="Fortunato A.E."/>
            <person name="Gloeckner G."/>
            <person name="Gruber A."/>
            <person name="Hipkin R."/>
            <person name="Janech M."/>
            <person name="Kroth P."/>
            <person name="Leese F."/>
            <person name="Lindquist E."/>
            <person name="Lyon B.R."/>
            <person name="Martin J."/>
            <person name="Mayer C."/>
            <person name="Parker M."/>
            <person name="Quesneville H."/>
            <person name="Raymond J."/>
            <person name="Uhlig C."/>
            <person name="Valentin K.U."/>
            <person name="Worden A.Z."/>
            <person name="Armbrust E.V."/>
            <person name="Bowler C."/>
            <person name="Green B."/>
            <person name="Moulton V."/>
            <person name="Van Oosterhout C."/>
            <person name="Grigoriev I."/>
        </authorList>
    </citation>
    <scope>NUCLEOTIDE SEQUENCE [LARGE SCALE GENOMIC DNA]</scope>
    <source>
        <strain evidence="1 2">CCMP1102</strain>
    </source>
</reference>
<keyword evidence="2" id="KW-1185">Reference proteome</keyword>
<name>A0A1E7FSG9_9STRA</name>
<dbReference type="AlphaFoldDB" id="A0A1E7FSG9"/>
<dbReference type="InParanoid" id="A0A1E7FSG9"/>
<sequence>MACGEFNFDGYAFSVYNGGGQCDSLDCVSGGYDLNVADDKCDFGPREFARPMTKYTFKTIDRSRYYIYVHTARTRAVNVTGDFRFFVDDGKNGEGGTSGSHMMQFEEPKGISNSDLFGNGDFSNTNGGKKDGDNGNEKSTSTMIRSSGLCFYGFLIASSWMVMIR</sequence>
<protein>
    <submittedName>
        <fullName evidence="1">Uncharacterized protein</fullName>
    </submittedName>
</protein>
<gene>
    <name evidence="1" type="ORF">FRACYDRAFT_267846</name>
</gene>
<dbReference type="KEGG" id="fcy:FRACYDRAFT_267846"/>
<proteinExistence type="predicted"/>
<dbReference type="OrthoDB" id="50201at2759"/>
<evidence type="ECO:0000313" key="2">
    <source>
        <dbReference type="Proteomes" id="UP000095751"/>
    </source>
</evidence>
<evidence type="ECO:0000313" key="1">
    <source>
        <dbReference type="EMBL" id="OEU21054.1"/>
    </source>
</evidence>
<dbReference type="Proteomes" id="UP000095751">
    <property type="component" value="Unassembled WGS sequence"/>
</dbReference>
<dbReference type="EMBL" id="KV784354">
    <property type="protein sequence ID" value="OEU21054.1"/>
    <property type="molecule type" value="Genomic_DNA"/>
</dbReference>
<organism evidence="1 2">
    <name type="scientific">Fragilariopsis cylindrus CCMP1102</name>
    <dbReference type="NCBI Taxonomy" id="635003"/>
    <lineage>
        <taxon>Eukaryota</taxon>
        <taxon>Sar</taxon>
        <taxon>Stramenopiles</taxon>
        <taxon>Ochrophyta</taxon>
        <taxon>Bacillariophyta</taxon>
        <taxon>Bacillariophyceae</taxon>
        <taxon>Bacillariophycidae</taxon>
        <taxon>Bacillariales</taxon>
        <taxon>Bacillariaceae</taxon>
        <taxon>Fragilariopsis</taxon>
    </lineage>
</organism>
<accession>A0A1E7FSG9</accession>